<evidence type="ECO:0000256" key="1">
    <source>
        <dbReference type="ARBA" id="ARBA00008983"/>
    </source>
</evidence>
<keyword evidence="4" id="KW-0411">Iron-sulfur</keyword>
<dbReference type="FunFam" id="3.40.30.10:FF:000012">
    <property type="entry name" value="Monothiol glutaredoxin"/>
    <property type="match status" value="3"/>
</dbReference>
<dbReference type="PROSITE" id="PS51354">
    <property type="entry name" value="GLUTAREDOXIN_2"/>
    <property type="match status" value="3"/>
</dbReference>
<keyword evidence="2" id="KW-0479">Metal-binding</keyword>
<feature type="region of interest" description="Disordered" evidence="5">
    <location>
        <begin position="120"/>
        <end position="155"/>
    </location>
</feature>
<keyword evidence="8" id="KW-1185">Reference proteome</keyword>
<dbReference type="SUPFAM" id="SSF52833">
    <property type="entry name" value="Thioredoxin-like"/>
    <property type="match status" value="4"/>
</dbReference>
<feature type="domain" description="Glutaredoxin" evidence="6">
    <location>
        <begin position="784"/>
        <end position="848"/>
    </location>
</feature>
<dbReference type="PANTHER" id="PTHR10293">
    <property type="entry name" value="GLUTAREDOXIN FAMILY MEMBER"/>
    <property type="match status" value="1"/>
</dbReference>
<feature type="domain" description="Glutaredoxin" evidence="6">
    <location>
        <begin position="891"/>
        <end position="955"/>
    </location>
</feature>
<dbReference type="GO" id="GO:0005829">
    <property type="term" value="C:cytosol"/>
    <property type="evidence" value="ECO:0007669"/>
    <property type="project" value="TreeGrafter"/>
</dbReference>
<dbReference type="GO" id="GO:0051536">
    <property type="term" value="F:iron-sulfur cluster binding"/>
    <property type="evidence" value="ECO:0007669"/>
    <property type="project" value="UniProtKB-KW"/>
</dbReference>
<comment type="similarity">
    <text evidence="1">Belongs to the glutaredoxin family. CGFS subfamily.</text>
</comment>
<gene>
    <name evidence="7" type="ORF">RHGRI_037583</name>
</gene>
<dbReference type="InterPro" id="IPR036249">
    <property type="entry name" value="Thioredoxin-like_sf"/>
</dbReference>
<keyword evidence="3" id="KW-0408">Iron</keyword>
<evidence type="ECO:0000313" key="8">
    <source>
        <dbReference type="Proteomes" id="UP000823749"/>
    </source>
</evidence>
<dbReference type="AlphaFoldDB" id="A0AAV6HXQ3"/>
<dbReference type="Proteomes" id="UP000823749">
    <property type="component" value="Chromosome 13"/>
</dbReference>
<dbReference type="GO" id="GO:0046872">
    <property type="term" value="F:metal ion binding"/>
    <property type="evidence" value="ECO:0007669"/>
    <property type="project" value="UniProtKB-KW"/>
</dbReference>
<dbReference type="GO" id="GO:0005634">
    <property type="term" value="C:nucleus"/>
    <property type="evidence" value="ECO:0007669"/>
    <property type="project" value="TreeGrafter"/>
</dbReference>
<proteinExistence type="inferred from homology"/>
<dbReference type="InterPro" id="IPR002109">
    <property type="entry name" value="Glutaredoxin"/>
</dbReference>
<dbReference type="EMBL" id="JACTNZ010000013">
    <property type="protein sequence ID" value="KAG5516896.1"/>
    <property type="molecule type" value="Genomic_DNA"/>
</dbReference>
<evidence type="ECO:0000259" key="6">
    <source>
        <dbReference type="Pfam" id="PF00462"/>
    </source>
</evidence>
<sequence>MQLLFSTSVLPVGTELRVILLRVNTISIVSLESSTTSTITTLDISTTLWIFPPSIDIFGMEGSGLNPLDSDAETSILEGLLDKFGAAFSLEQIANAYCKAGRDANLIGAMLNELSNSTCMQPPNKLPKSEESSDVSHSDVSEESPHGVLESSKSGNNHVSGVLGKSYVSTFAKESKYFHVIELLSEKSSFNLAKDFGTNNATEELLFKMLGEGFQLDRDMIRNILGCCGYDLHKILSIFCKVSHSSSKFTLCLLFFSVIGYSYQFFLYFLNMQSVEKLLDLSAVTSEKRDDFCGRSRQRSAYTSPKLESTSCAGGNLKLDLKANGSKLPRKQKGRIDIQHEVLSALFHAPGSSEEFHARTFGVNAVKKSKASGQAVVEASTNTTVESKIDKINPPNAIEEDDEGDSYVLLRKAVREYRATMKEYYKSVRLPFKRCRCWLLMQLLREIYLWLADFWKRCVGQFYHTKAREADEESAGIIFEPRNEETEDTVTLDLHENGAKEAIRLLKCHLSSLSGIPSMKYLKVIVETNDEDTSKGSRRRLIEAEEQPEISEAYSVSAVPYFVFFKDGKTVDTLEGADPSSLANKVAKVAGPITPGEPAAPASLGMAAGPSILETVKELNKQNGSSQAEIQVPPGLTDGLKKRLQQLIDSHAVMLFIKGTPEEPKCGFSRKVVQILNEEKVKFGSFDILLDSEVREGLKKFSNWPTFPQLYCKGELLGGSDIAIAMHESGELKEVFRDHGVGIYDSNDAKLTEPNVGQGGVSESTGLSATLTARLETLVNTSPVMLFMKGKPDEPKCGFSRKVVDILKQEKVEFGTFDILTDEEVRQGLKVYSNWSSYPQLYIKGELIGGSDIVLEMQKSGELEKVLVEKGITGKETLEDRLKRLTTDSPVMLFMKGTPDAPRCGFSSKVVEALRNEGVDFGSFDILSDEEVRQGLKAFSNWPTFPQLYYKGELIGGCDIVMELRNNGELKSTLSE</sequence>
<reference evidence="7 8" key="1">
    <citation type="submission" date="2020-08" db="EMBL/GenBank/DDBJ databases">
        <title>Plant Genome Project.</title>
        <authorList>
            <person name="Zhang R.-G."/>
        </authorList>
    </citation>
    <scope>NUCLEOTIDE SEQUENCE [LARGE SCALE GENOMIC DNA]</scope>
    <source>
        <strain evidence="7">WSP0</strain>
        <tissue evidence="7">Leaf</tissue>
    </source>
</reference>
<dbReference type="PANTHER" id="PTHR10293:SF73">
    <property type="entry name" value="GLUTAREDOXIN-3"/>
    <property type="match status" value="1"/>
</dbReference>
<accession>A0AAV6HXQ3</accession>
<evidence type="ECO:0000256" key="5">
    <source>
        <dbReference type="SAM" id="MobiDB-lite"/>
    </source>
</evidence>
<feature type="compositionally biased region" description="Basic and acidic residues" evidence="5">
    <location>
        <begin position="127"/>
        <end position="145"/>
    </location>
</feature>
<feature type="domain" description="Glutaredoxin" evidence="6">
    <location>
        <begin position="653"/>
        <end position="716"/>
    </location>
</feature>
<name>A0AAV6HXQ3_9ERIC</name>
<dbReference type="InterPro" id="IPR033658">
    <property type="entry name" value="GRX_PICOT-like"/>
</dbReference>
<dbReference type="InterPro" id="IPR004480">
    <property type="entry name" value="Monothiol_GRX-rel"/>
</dbReference>
<organism evidence="7 8">
    <name type="scientific">Rhododendron griersonianum</name>
    <dbReference type="NCBI Taxonomy" id="479676"/>
    <lineage>
        <taxon>Eukaryota</taxon>
        <taxon>Viridiplantae</taxon>
        <taxon>Streptophyta</taxon>
        <taxon>Embryophyta</taxon>
        <taxon>Tracheophyta</taxon>
        <taxon>Spermatophyta</taxon>
        <taxon>Magnoliopsida</taxon>
        <taxon>eudicotyledons</taxon>
        <taxon>Gunneridae</taxon>
        <taxon>Pentapetalae</taxon>
        <taxon>asterids</taxon>
        <taxon>Ericales</taxon>
        <taxon>Ericaceae</taxon>
        <taxon>Ericoideae</taxon>
        <taxon>Rhodoreae</taxon>
        <taxon>Rhododendron</taxon>
    </lineage>
</organism>
<evidence type="ECO:0000256" key="4">
    <source>
        <dbReference type="ARBA" id="ARBA00023014"/>
    </source>
</evidence>
<evidence type="ECO:0000256" key="3">
    <source>
        <dbReference type="ARBA" id="ARBA00023004"/>
    </source>
</evidence>
<dbReference type="Gene3D" id="3.40.30.10">
    <property type="entry name" value="Glutaredoxin"/>
    <property type="match status" value="4"/>
</dbReference>
<comment type="caution">
    <text evidence="7">The sequence shown here is derived from an EMBL/GenBank/DDBJ whole genome shotgun (WGS) entry which is preliminary data.</text>
</comment>
<dbReference type="NCBIfam" id="TIGR00365">
    <property type="entry name" value="Grx4 family monothiol glutaredoxin"/>
    <property type="match status" value="3"/>
</dbReference>
<dbReference type="Pfam" id="PF00462">
    <property type="entry name" value="Glutaredoxin"/>
    <property type="match status" value="3"/>
</dbReference>
<evidence type="ECO:0000256" key="2">
    <source>
        <dbReference type="ARBA" id="ARBA00022723"/>
    </source>
</evidence>
<dbReference type="CDD" id="cd03028">
    <property type="entry name" value="GRX_PICOT_like"/>
    <property type="match status" value="3"/>
</dbReference>
<dbReference type="GO" id="GO:0006879">
    <property type="term" value="P:intracellular iron ion homeostasis"/>
    <property type="evidence" value="ECO:0007669"/>
    <property type="project" value="TreeGrafter"/>
</dbReference>
<protein>
    <recommendedName>
        <fullName evidence="6">Glutaredoxin domain-containing protein</fullName>
    </recommendedName>
</protein>
<evidence type="ECO:0000313" key="7">
    <source>
        <dbReference type="EMBL" id="KAG5516896.1"/>
    </source>
</evidence>